<reference evidence="2" key="1">
    <citation type="submission" date="2022-08" db="EMBL/GenBank/DDBJ databases">
        <authorList>
            <consortium name="DOE Joint Genome Institute"/>
            <person name="Min B."/>
            <person name="Riley R."/>
            <person name="Sierra-Patev S."/>
            <person name="Naranjo-Ortiz M."/>
            <person name="Looney B."/>
            <person name="Konkel Z."/>
            <person name="Slot J.C."/>
            <person name="Sakamoto Y."/>
            <person name="Steenwyk J.L."/>
            <person name="Rokas A."/>
            <person name="Carro J."/>
            <person name="Camarero S."/>
            <person name="Ferreira P."/>
            <person name="Molpeceres G."/>
            <person name="Ruiz-Duenas F.J."/>
            <person name="Serrano A."/>
            <person name="Henrissat B."/>
            <person name="Drula E."/>
            <person name="Hughes K.W."/>
            <person name="Mata J.L."/>
            <person name="Ishikawa N.K."/>
            <person name="Vargas-Isla R."/>
            <person name="Ushijima S."/>
            <person name="Smith C.A."/>
            <person name="Ahrendt S."/>
            <person name="Andreopoulos W."/>
            <person name="He G."/>
            <person name="Labutti K."/>
            <person name="Lipzen A."/>
            <person name="Ng V."/>
            <person name="Sandor L."/>
            <person name="Barry K."/>
            <person name="Martinez A.T."/>
            <person name="Xiao Y."/>
            <person name="Gibbons J.G."/>
            <person name="Terashima K."/>
            <person name="Hibbett D.S."/>
            <person name="Grigoriev I.V."/>
        </authorList>
    </citation>
    <scope>NUCLEOTIDE SEQUENCE</scope>
    <source>
        <strain evidence="2">TFB9207</strain>
    </source>
</reference>
<evidence type="ECO:0000313" key="2">
    <source>
        <dbReference type="EMBL" id="KAJ3839393.1"/>
    </source>
</evidence>
<dbReference type="Proteomes" id="UP001163846">
    <property type="component" value="Unassembled WGS sequence"/>
</dbReference>
<comment type="caution">
    <text evidence="2">The sequence shown here is derived from an EMBL/GenBank/DDBJ whole genome shotgun (WGS) entry which is preliminary data.</text>
</comment>
<dbReference type="AlphaFoldDB" id="A0AA38PAK2"/>
<gene>
    <name evidence="2" type="ORF">F5878DRAFT_122282</name>
</gene>
<keyword evidence="3" id="KW-1185">Reference proteome</keyword>
<feature type="region of interest" description="Disordered" evidence="1">
    <location>
        <begin position="1"/>
        <end position="23"/>
    </location>
</feature>
<accession>A0AA38PAK2</accession>
<organism evidence="2 3">
    <name type="scientific">Lentinula raphanica</name>
    <dbReference type="NCBI Taxonomy" id="153919"/>
    <lineage>
        <taxon>Eukaryota</taxon>
        <taxon>Fungi</taxon>
        <taxon>Dikarya</taxon>
        <taxon>Basidiomycota</taxon>
        <taxon>Agaricomycotina</taxon>
        <taxon>Agaricomycetes</taxon>
        <taxon>Agaricomycetidae</taxon>
        <taxon>Agaricales</taxon>
        <taxon>Marasmiineae</taxon>
        <taxon>Omphalotaceae</taxon>
        <taxon>Lentinula</taxon>
    </lineage>
</organism>
<evidence type="ECO:0000256" key="1">
    <source>
        <dbReference type="SAM" id="MobiDB-lite"/>
    </source>
</evidence>
<dbReference type="EMBL" id="MU806130">
    <property type="protein sequence ID" value="KAJ3839393.1"/>
    <property type="molecule type" value="Genomic_DNA"/>
</dbReference>
<sequence length="90" mass="10020">MRSSLARSIQIISRNSPPSKAKINPSLHQVAQAAAKTVQPTVIDILMQRKVATGSVWPSNLRVEPVVKKEDLKDVHASIRPRLKQMLKET</sequence>
<feature type="compositionally biased region" description="Polar residues" evidence="1">
    <location>
        <begin position="1"/>
        <end position="18"/>
    </location>
</feature>
<name>A0AA38PAK2_9AGAR</name>
<protein>
    <submittedName>
        <fullName evidence="2">Uncharacterized protein</fullName>
    </submittedName>
</protein>
<proteinExistence type="predicted"/>
<evidence type="ECO:0000313" key="3">
    <source>
        <dbReference type="Proteomes" id="UP001163846"/>
    </source>
</evidence>